<accession>A0A8J4AAV4</accession>
<feature type="transmembrane region" description="Helical" evidence="6">
    <location>
        <begin position="56"/>
        <end position="77"/>
    </location>
</feature>
<feature type="transmembrane region" description="Helical" evidence="6">
    <location>
        <begin position="178"/>
        <end position="198"/>
    </location>
</feature>
<dbReference type="AlphaFoldDB" id="A0A8J4AAV4"/>
<name>A0A8J4AAV4_9ACTN</name>
<dbReference type="GO" id="GO:0005886">
    <property type="term" value="C:plasma membrane"/>
    <property type="evidence" value="ECO:0007669"/>
    <property type="project" value="UniProtKB-SubCell"/>
</dbReference>
<comment type="caution">
    <text evidence="7">The sequence shown here is derived from an EMBL/GenBank/DDBJ whole genome shotgun (WGS) entry which is preliminary data.</text>
</comment>
<keyword evidence="2" id="KW-1003">Cell membrane</keyword>
<evidence type="ECO:0000256" key="6">
    <source>
        <dbReference type="SAM" id="Phobius"/>
    </source>
</evidence>
<evidence type="ECO:0000256" key="1">
    <source>
        <dbReference type="ARBA" id="ARBA00004651"/>
    </source>
</evidence>
<comment type="subcellular location">
    <subcellularLocation>
        <location evidence="1">Cell membrane</location>
        <topology evidence="1">Multi-pass membrane protein</topology>
    </subcellularLocation>
</comment>
<evidence type="ECO:0000256" key="2">
    <source>
        <dbReference type="ARBA" id="ARBA00022475"/>
    </source>
</evidence>
<dbReference type="GO" id="GO:0022857">
    <property type="term" value="F:transmembrane transporter activity"/>
    <property type="evidence" value="ECO:0007669"/>
    <property type="project" value="InterPro"/>
</dbReference>
<feature type="transmembrane region" description="Helical" evidence="6">
    <location>
        <begin position="318"/>
        <end position="339"/>
    </location>
</feature>
<evidence type="ECO:0000256" key="3">
    <source>
        <dbReference type="ARBA" id="ARBA00022692"/>
    </source>
</evidence>
<keyword evidence="4 6" id="KW-1133">Transmembrane helix</keyword>
<reference evidence="8" key="1">
    <citation type="journal article" date="2021" name="Int. J. Syst. Evol. Microbiol.">
        <title>Actinocatenispora comari sp. nov., an endophytic actinomycete isolated from aerial parts of Comarum salesowianum.</title>
        <authorList>
            <person name="Oyunbileg N."/>
            <person name="Iizaka Y."/>
            <person name="Hamada M."/>
            <person name="Davaapurev B.O."/>
            <person name="Fukumoto A."/>
            <person name="Tsetseg B."/>
            <person name="Kato F."/>
            <person name="Tamura T."/>
            <person name="Batkhuu J."/>
            <person name="Anzai Y."/>
        </authorList>
    </citation>
    <scope>NUCLEOTIDE SEQUENCE [LARGE SCALE GENOMIC DNA]</scope>
    <source>
        <strain evidence="8">NUM-2625</strain>
    </source>
</reference>
<protein>
    <submittedName>
        <fullName evidence="7">MFS transporter</fullName>
    </submittedName>
</protein>
<evidence type="ECO:0000313" key="7">
    <source>
        <dbReference type="EMBL" id="GIL28196.1"/>
    </source>
</evidence>
<keyword evidence="8" id="KW-1185">Reference proteome</keyword>
<organism evidence="7 8">
    <name type="scientific">Actinocatenispora comari</name>
    <dbReference type="NCBI Taxonomy" id="2807577"/>
    <lineage>
        <taxon>Bacteria</taxon>
        <taxon>Bacillati</taxon>
        <taxon>Actinomycetota</taxon>
        <taxon>Actinomycetes</taxon>
        <taxon>Micromonosporales</taxon>
        <taxon>Micromonosporaceae</taxon>
        <taxon>Actinocatenispora</taxon>
    </lineage>
</organism>
<evidence type="ECO:0000256" key="4">
    <source>
        <dbReference type="ARBA" id="ARBA00022989"/>
    </source>
</evidence>
<feature type="transmembrane region" description="Helical" evidence="6">
    <location>
        <begin position="293"/>
        <end position="312"/>
    </location>
</feature>
<dbReference type="SUPFAM" id="SSF103473">
    <property type="entry name" value="MFS general substrate transporter"/>
    <property type="match status" value="1"/>
</dbReference>
<dbReference type="InterPro" id="IPR011701">
    <property type="entry name" value="MFS"/>
</dbReference>
<evidence type="ECO:0000313" key="8">
    <source>
        <dbReference type="Proteomes" id="UP000614996"/>
    </source>
</evidence>
<feature type="transmembrane region" description="Helical" evidence="6">
    <location>
        <begin position="98"/>
        <end position="124"/>
    </location>
</feature>
<feature type="transmembrane region" description="Helical" evidence="6">
    <location>
        <begin position="252"/>
        <end position="281"/>
    </location>
</feature>
<sequence>MGVVEQPGAARRVGFAEVIGVPEFRSMWFAEILSIFGDQLARVALSVLVYGQTRSALLSGLAYAMTFVPSLLGGIALTGLADRFPRRTVMVATDAVRCLLVGLAAIPQLPLPLMIALVACLSLLNPPFKAAQLALLPQVLEGERFPVGLALRNISTQSAQLAGFAGGGTLMIVLDPHLALLVDAATFLLSAVLVRLGVAARPVAAGGTRRAPLGAIGAGARLTFGVAALRTLVLFTWLAGFVPVYEGLAAPYAAVLGGGSVVVGLILASDPLGSVLGAWCYARWVPESVRPRLTAPLTVLAPIPLLACFLHPGIIVSVLLFVLTGGLGTVALLQATASLTVAIPDHARGQVLGLSNTGLTTVMGLVPLLGGALAERFGPSATVGAFGVAGVVLGTALAWAWRRVGAGAVPAAPAAAER</sequence>
<feature type="transmembrane region" description="Helical" evidence="6">
    <location>
        <begin position="380"/>
        <end position="401"/>
    </location>
</feature>
<dbReference type="InterPro" id="IPR036259">
    <property type="entry name" value="MFS_trans_sf"/>
</dbReference>
<feature type="transmembrane region" description="Helical" evidence="6">
    <location>
        <begin position="351"/>
        <end position="374"/>
    </location>
</feature>
<dbReference type="Gene3D" id="1.20.1250.20">
    <property type="entry name" value="MFS general substrate transporter like domains"/>
    <property type="match status" value="1"/>
</dbReference>
<dbReference type="RefSeq" id="WP_207125904.1">
    <property type="nucleotide sequence ID" value="NZ_BOPO01000055.1"/>
</dbReference>
<dbReference type="Pfam" id="PF07690">
    <property type="entry name" value="MFS_1"/>
    <property type="match status" value="1"/>
</dbReference>
<evidence type="ECO:0000256" key="5">
    <source>
        <dbReference type="ARBA" id="ARBA00023136"/>
    </source>
</evidence>
<dbReference type="EMBL" id="BOPO01000055">
    <property type="protein sequence ID" value="GIL28196.1"/>
    <property type="molecule type" value="Genomic_DNA"/>
</dbReference>
<keyword evidence="5 6" id="KW-0472">Membrane</keyword>
<dbReference type="PANTHER" id="PTHR23513:SF11">
    <property type="entry name" value="STAPHYLOFERRIN A TRANSPORTER"/>
    <property type="match status" value="1"/>
</dbReference>
<dbReference type="PANTHER" id="PTHR23513">
    <property type="entry name" value="INTEGRAL MEMBRANE EFFLUX PROTEIN-RELATED"/>
    <property type="match status" value="1"/>
</dbReference>
<gene>
    <name evidence="7" type="ORF">NUM_34500</name>
</gene>
<dbReference type="Proteomes" id="UP000614996">
    <property type="component" value="Unassembled WGS sequence"/>
</dbReference>
<feature type="transmembrane region" description="Helical" evidence="6">
    <location>
        <begin position="219"/>
        <end position="240"/>
    </location>
</feature>
<dbReference type="CDD" id="cd06173">
    <property type="entry name" value="MFS_MefA_like"/>
    <property type="match status" value="1"/>
</dbReference>
<proteinExistence type="predicted"/>
<keyword evidence="3 6" id="KW-0812">Transmembrane</keyword>